<dbReference type="Pfam" id="PF04991">
    <property type="entry name" value="LicD"/>
    <property type="match status" value="1"/>
</dbReference>
<protein>
    <recommendedName>
        <fullName evidence="2">LicD/FKTN/FKRP nucleotidyltransferase domain-containing protein</fullName>
    </recommendedName>
</protein>
<keyword evidence="1" id="KW-0175">Coiled coil</keyword>
<sequence>MNMGRVWEYIYWRLPVGKRQFIDRANQMLEKVDGLKQTLESGIKNSYNHRNQLYEQMSRKIDGLSREVRKLHEENTRLERIVTHYHKQDMQMFWEEYRKEGEATIDAQKRFFLSLPKAQGINRNLQLLEKDLLRAFSEICEENQMEYWLYAGTLLGTVRHKGFIPWDDDIDTCMAREDIDRLKEILKNNEEYCLTVKYDAWGYCKQIRFGYKNSELPVFIDVFPFDWACLASRESWEANHRVKMELKAELSNEENALIREFRAAGCVDVDSVIGKQVAVIFDKYYNKLREDHVLCDKEEAEGFLFSFDSWNPCDDSNINAVSQFFPLQKLEFEGLTCNVPNQYMYILHELYGEDFYTFPCGEPHFIHADWKKNKKLLAEEVKKRVK</sequence>
<feature type="coiled-coil region" evidence="1">
    <location>
        <begin position="54"/>
        <end position="81"/>
    </location>
</feature>
<dbReference type="Proteomes" id="UP000286595">
    <property type="component" value="Unassembled WGS sequence"/>
</dbReference>
<evidence type="ECO:0000313" key="3">
    <source>
        <dbReference type="EMBL" id="RHG56299.1"/>
    </source>
</evidence>
<dbReference type="InterPro" id="IPR052942">
    <property type="entry name" value="LPS_cholinephosphotransferase"/>
</dbReference>
<dbReference type="AlphaFoldDB" id="A0A3R6DXA9"/>
<evidence type="ECO:0000259" key="2">
    <source>
        <dbReference type="Pfam" id="PF04991"/>
    </source>
</evidence>
<dbReference type="EMBL" id="QRIM01000027">
    <property type="protein sequence ID" value="RHG56299.1"/>
    <property type="molecule type" value="Genomic_DNA"/>
</dbReference>
<name>A0A3R6DXA9_9FIRM</name>
<dbReference type="PANTHER" id="PTHR43404:SF2">
    <property type="entry name" value="LIPOPOLYSACCHARIDE CHOLINEPHOSPHOTRANSFERASE LICD"/>
    <property type="match status" value="1"/>
</dbReference>
<organism evidence="3 4">
    <name type="scientific">Coprococcus comes</name>
    <dbReference type="NCBI Taxonomy" id="410072"/>
    <lineage>
        <taxon>Bacteria</taxon>
        <taxon>Bacillati</taxon>
        <taxon>Bacillota</taxon>
        <taxon>Clostridia</taxon>
        <taxon>Lachnospirales</taxon>
        <taxon>Lachnospiraceae</taxon>
        <taxon>Coprococcus</taxon>
    </lineage>
</organism>
<reference evidence="3 4" key="1">
    <citation type="submission" date="2018-08" db="EMBL/GenBank/DDBJ databases">
        <title>A genome reference for cultivated species of the human gut microbiota.</title>
        <authorList>
            <person name="Zou Y."/>
            <person name="Xue W."/>
            <person name="Luo G."/>
        </authorList>
    </citation>
    <scope>NUCLEOTIDE SEQUENCE [LARGE SCALE GENOMIC DNA]</scope>
    <source>
        <strain evidence="3 4">AM22-12LB</strain>
    </source>
</reference>
<accession>A0A3R6DXA9</accession>
<proteinExistence type="predicted"/>
<comment type="caution">
    <text evidence="3">The sequence shown here is derived from an EMBL/GenBank/DDBJ whole genome shotgun (WGS) entry which is preliminary data.</text>
</comment>
<evidence type="ECO:0000313" key="4">
    <source>
        <dbReference type="Proteomes" id="UP000286595"/>
    </source>
</evidence>
<gene>
    <name evidence="3" type="ORF">DW252_16100</name>
</gene>
<evidence type="ECO:0000256" key="1">
    <source>
        <dbReference type="SAM" id="Coils"/>
    </source>
</evidence>
<dbReference type="InterPro" id="IPR007074">
    <property type="entry name" value="LicD/FKTN/FKRP_NTP_transf"/>
</dbReference>
<dbReference type="GO" id="GO:0009100">
    <property type="term" value="P:glycoprotein metabolic process"/>
    <property type="evidence" value="ECO:0007669"/>
    <property type="project" value="UniProtKB-ARBA"/>
</dbReference>
<feature type="domain" description="LicD/FKTN/FKRP nucleotidyltransferase" evidence="2">
    <location>
        <begin position="140"/>
        <end position="352"/>
    </location>
</feature>
<dbReference type="PANTHER" id="PTHR43404">
    <property type="entry name" value="LIPOPOLYSACCHARIDE CHOLINEPHOSPHOTRANSFERASE LICD"/>
    <property type="match status" value="1"/>
</dbReference>